<dbReference type="PANTHER" id="PTHR30055:SF234">
    <property type="entry name" value="HTH-TYPE TRANSCRIPTIONAL REGULATOR BETI"/>
    <property type="match status" value="1"/>
</dbReference>
<dbReference type="AlphaFoldDB" id="A0A2A9CU32"/>
<dbReference type="InterPro" id="IPR009057">
    <property type="entry name" value="Homeodomain-like_sf"/>
</dbReference>
<reference evidence="6 7" key="1">
    <citation type="submission" date="2017-10" db="EMBL/GenBank/DDBJ databases">
        <title>Sequencing the genomes of 1000 actinobacteria strains.</title>
        <authorList>
            <person name="Klenk H.-P."/>
        </authorList>
    </citation>
    <scope>NUCLEOTIDE SEQUENCE [LARGE SCALE GENOMIC DNA]</scope>
    <source>
        <strain evidence="6 7">DSM 15597</strain>
    </source>
</reference>
<protein>
    <submittedName>
        <fullName evidence="6">TetR family transcriptional regulator</fullName>
    </submittedName>
</protein>
<keyword evidence="3" id="KW-0804">Transcription</keyword>
<evidence type="ECO:0000256" key="1">
    <source>
        <dbReference type="ARBA" id="ARBA00023015"/>
    </source>
</evidence>
<evidence type="ECO:0000256" key="3">
    <source>
        <dbReference type="ARBA" id="ARBA00023163"/>
    </source>
</evidence>
<comment type="caution">
    <text evidence="6">The sequence shown here is derived from an EMBL/GenBank/DDBJ whole genome shotgun (WGS) entry which is preliminary data.</text>
</comment>
<evidence type="ECO:0000256" key="4">
    <source>
        <dbReference type="PROSITE-ProRule" id="PRU00335"/>
    </source>
</evidence>
<dbReference type="InterPro" id="IPR001647">
    <property type="entry name" value="HTH_TetR"/>
</dbReference>
<dbReference type="PROSITE" id="PS50977">
    <property type="entry name" value="HTH_TETR_2"/>
    <property type="match status" value="1"/>
</dbReference>
<keyword evidence="1" id="KW-0805">Transcription regulation</keyword>
<feature type="domain" description="HTH tetR-type" evidence="5">
    <location>
        <begin position="4"/>
        <end position="63"/>
    </location>
</feature>
<organism evidence="6 7">
    <name type="scientific">Propionicimonas paludicola</name>
    <dbReference type="NCBI Taxonomy" id="185243"/>
    <lineage>
        <taxon>Bacteria</taxon>
        <taxon>Bacillati</taxon>
        <taxon>Actinomycetota</taxon>
        <taxon>Actinomycetes</taxon>
        <taxon>Propionibacteriales</taxon>
        <taxon>Nocardioidaceae</taxon>
        <taxon>Propionicimonas</taxon>
    </lineage>
</organism>
<accession>A0A2A9CU32</accession>
<dbReference type="Pfam" id="PF00440">
    <property type="entry name" value="TetR_N"/>
    <property type="match status" value="1"/>
</dbReference>
<evidence type="ECO:0000259" key="5">
    <source>
        <dbReference type="PROSITE" id="PS50977"/>
    </source>
</evidence>
<evidence type="ECO:0000256" key="2">
    <source>
        <dbReference type="ARBA" id="ARBA00023125"/>
    </source>
</evidence>
<dbReference type="GO" id="GO:0003700">
    <property type="term" value="F:DNA-binding transcription factor activity"/>
    <property type="evidence" value="ECO:0007669"/>
    <property type="project" value="TreeGrafter"/>
</dbReference>
<evidence type="ECO:0000313" key="7">
    <source>
        <dbReference type="Proteomes" id="UP000226079"/>
    </source>
</evidence>
<dbReference type="PRINTS" id="PR00455">
    <property type="entry name" value="HTHTETR"/>
</dbReference>
<keyword evidence="2 4" id="KW-0238">DNA-binding</keyword>
<dbReference type="SUPFAM" id="SSF46689">
    <property type="entry name" value="Homeodomain-like"/>
    <property type="match status" value="1"/>
</dbReference>
<dbReference type="InterPro" id="IPR050109">
    <property type="entry name" value="HTH-type_TetR-like_transc_reg"/>
</dbReference>
<dbReference type="GO" id="GO:0000976">
    <property type="term" value="F:transcription cis-regulatory region binding"/>
    <property type="evidence" value="ECO:0007669"/>
    <property type="project" value="TreeGrafter"/>
</dbReference>
<evidence type="ECO:0000313" key="6">
    <source>
        <dbReference type="EMBL" id="PFG17967.1"/>
    </source>
</evidence>
<dbReference type="EMBL" id="PDJC01000001">
    <property type="protein sequence ID" value="PFG17967.1"/>
    <property type="molecule type" value="Genomic_DNA"/>
</dbReference>
<gene>
    <name evidence="6" type="ORF">ATK74_2547</name>
</gene>
<name>A0A2A9CU32_9ACTN</name>
<dbReference type="Gene3D" id="1.10.357.10">
    <property type="entry name" value="Tetracycline Repressor, domain 2"/>
    <property type="match status" value="1"/>
</dbReference>
<dbReference type="PANTHER" id="PTHR30055">
    <property type="entry name" value="HTH-TYPE TRANSCRIPTIONAL REGULATOR RUTR"/>
    <property type="match status" value="1"/>
</dbReference>
<proteinExistence type="predicted"/>
<feature type="DNA-binding region" description="H-T-H motif" evidence="4">
    <location>
        <begin position="26"/>
        <end position="45"/>
    </location>
</feature>
<keyword evidence="7" id="KW-1185">Reference proteome</keyword>
<sequence length="189" mass="20323">MSPDERRRAIIEATLPLLIANGPELSTKEIAKAAGIAEGTIFRVFETKAELVHATLDAALAPTEAMDALAALPDGQPLTDRLAAIIQIVSDEIARTRSLFAAVFGSRPHEGPPKPTNHRPHTDRLRIIRTGLADALAPYTDQLSASIERTSQLIVAVSVAGRMFSTDHQLEDPAEWAELLAHGIAKGKQ</sequence>
<dbReference type="Proteomes" id="UP000226079">
    <property type="component" value="Unassembled WGS sequence"/>
</dbReference>